<protein>
    <submittedName>
        <fullName evidence="4">Aldo/keto reductase</fullName>
    </submittedName>
</protein>
<feature type="domain" description="NADP-dependent oxidoreductase" evidence="3">
    <location>
        <begin position="4"/>
        <end position="128"/>
    </location>
</feature>
<dbReference type="OrthoDB" id="48988at2759"/>
<dbReference type="PANTHER" id="PTHR43364">
    <property type="entry name" value="NADH-SPECIFIC METHYLGLYOXAL REDUCTASE-RELATED"/>
    <property type="match status" value="1"/>
</dbReference>
<dbReference type="Proteomes" id="UP000297245">
    <property type="component" value="Unassembled WGS sequence"/>
</dbReference>
<dbReference type="Pfam" id="PF00248">
    <property type="entry name" value="Aldo_ket_red"/>
    <property type="match status" value="1"/>
</dbReference>
<dbReference type="InterPro" id="IPR050523">
    <property type="entry name" value="AKR_Detox_Biosynth"/>
</dbReference>
<sequence length="131" mass="14824">DRSFERDIIPMSRLNGMALAPWGVVGGGRLRTDEEEEQRQKANEKGRFMYGEDWKRTGPEKNLCRALEKVAGEVGRRISGQVFAIAYVMQKTPYFFPIIGTRSVDSLKVNIEALSVSLTPELVKYIESEDP</sequence>
<dbReference type="SUPFAM" id="SSF51430">
    <property type="entry name" value="NAD(P)-linked oxidoreductase"/>
    <property type="match status" value="1"/>
</dbReference>
<dbReference type="InterPro" id="IPR036812">
    <property type="entry name" value="NAD(P)_OxRdtase_dom_sf"/>
</dbReference>
<gene>
    <name evidence="4" type="ORF">K435DRAFT_598657</name>
</gene>
<dbReference type="PANTHER" id="PTHR43364:SF7">
    <property type="entry name" value="NADP-DEPENDENT OXIDOREDUCTASE DOMAIN-CONTAINING PROTEIN-RELATED"/>
    <property type="match status" value="1"/>
</dbReference>
<dbReference type="InterPro" id="IPR023210">
    <property type="entry name" value="NADP_OxRdtase_dom"/>
</dbReference>
<evidence type="ECO:0000313" key="4">
    <source>
        <dbReference type="EMBL" id="THU85389.1"/>
    </source>
</evidence>
<name>A0A4S8L9L2_DENBC</name>
<dbReference type="EMBL" id="ML179549">
    <property type="protein sequence ID" value="THU85389.1"/>
    <property type="molecule type" value="Genomic_DNA"/>
</dbReference>
<proteinExistence type="inferred from homology"/>
<dbReference type="AlphaFoldDB" id="A0A4S8L9L2"/>
<evidence type="ECO:0000256" key="1">
    <source>
        <dbReference type="ARBA" id="ARBA00022857"/>
    </source>
</evidence>
<evidence type="ECO:0000313" key="5">
    <source>
        <dbReference type="Proteomes" id="UP000297245"/>
    </source>
</evidence>
<keyword evidence="1" id="KW-0521">NADP</keyword>
<comment type="similarity">
    <text evidence="2">Belongs to the aldo/keto reductase family. Aldo/keto reductase 2 subfamily.</text>
</comment>
<evidence type="ECO:0000259" key="3">
    <source>
        <dbReference type="Pfam" id="PF00248"/>
    </source>
</evidence>
<feature type="non-terminal residue" evidence="4">
    <location>
        <position position="131"/>
    </location>
</feature>
<reference evidence="4 5" key="1">
    <citation type="journal article" date="2019" name="Nat. Ecol. Evol.">
        <title>Megaphylogeny resolves global patterns of mushroom evolution.</title>
        <authorList>
            <person name="Varga T."/>
            <person name="Krizsan K."/>
            <person name="Foldi C."/>
            <person name="Dima B."/>
            <person name="Sanchez-Garcia M."/>
            <person name="Sanchez-Ramirez S."/>
            <person name="Szollosi G.J."/>
            <person name="Szarkandi J.G."/>
            <person name="Papp V."/>
            <person name="Albert L."/>
            <person name="Andreopoulos W."/>
            <person name="Angelini C."/>
            <person name="Antonin V."/>
            <person name="Barry K.W."/>
            <person name="Bougher N.L."/>
            <person name="Buchanan P."/>
            <person name="Buyck B."/>
            <person name="Bense V."/>
            <person name="Catcheside P."/>
            <person name="Chovatia M."/>
            <person name="Cooper J."/>
            <person name="Damon W."/>
            <person name="Desjardin D."/>
            <person name="Finy P."/>
            <person name="Geml J."/>
            <person name="Haridas S."/>
            <person name="Hughes K."/>
            <person name="Justo A."/>
            <person name="Karasinski D."/>
            <person name="Kautmanova I."/>
            <person name="Kiss B."/>
            <person name="Kocsube S."/>
            <person name="Kotiranta H."/>
            <person name="LaButti K.M."/>
            <person name="Lechner B.E."/>
            <person name="Liimatainen K."/>
            <person name="Lipzen A."/>
            <person name="Lukacs Z."/>
            <person name="Mihaltcheva S."/>
            <person name="Morgado L.N."/>
            <person name="Niskanen T."/>
            <person name="Noordeloos M.E."/>
            <person name="Ohm R.A."/>
            <person name="Ortiz-Santana B."/>
            <person name="Ovrebo C."/>
            <person name="Racz N."/>
            <person name="Riley R."/>
            <person name="Savchenko A."/>
            <person name="Shiryaev A."/>
            <person name="Soop K."/>
            <person name="Spirin V."/>
            <person name="Szebenyi C."/>
            <person name="Tomsovsky M."/>
            <person name="Tulloss R.E."/>
            <person name="Uehling J."/>
            <person name="Grigoriev I.V."/>
            <person name="Vagvolgyi C."/>
            <person name="Papp T."/>
            <person name="Martin F.M."/>
            <person name="Miettinen O."/>
            <person name="Hibbett D.S."/>
            <person name="Nagy L.G."/>
        </authorList>
    </citation>
    <scope>NUCLEOTIDE SEQUENCE [LARGE SCALE GENOMIC DNA]</scope>
    <source>
        <strain evidence="4 5">CBS 962.96</strain>
    </source>
</reference>
<dbReference type="Gene3D" id="3.20.20.100">
    <property type="entry name" value="NADP-dependent oxidoreductase domain"/>
    <property type="match status" value="1"/>
</dbReference>
<evidence type="ECO:0000256" key="2">
    <source>
        <dbReference type="ARBA" id="ARBA00038157"/>
    </source>
</evidence>
<keyword evidence="5" id="KW-1185">Reference proteome</keyword>
<organism evidence="4 5">
    <name type="scientific">Dendrothele bispora (strain CBS 962.96)</name>
    <dbReference type="NCBI Taxonomy" id="1314807"/>
    <lineage>
        <taxon>Eukaryota</taxon>
        <taxon>Fungi</taxon>
        <taxon>Dikarya</taxon>
        <taxon>Basidiomycota</taxon>
        <taxon>Agaricomycotina</taxon>
        <taxon>Agaricomycetes</taxon>
        <taxon>Agaricomycetidae</taxon>
        <taxon>Agaricales</taxon>
        <taxon>Agaricales incertae sedis</taxon>
        <taxon>Dendrothele</taxon>
    </lineage>
</organism>
<accession>A0A4S8L9L2</accession>
<feature type="non-terminal residue" evidence="4">
    <location>
        <position position="1"/>
    </location>
</feature>